<sequence length="81" mass="9244">MSKDSHAGNEHGCPSKVPPARPDMFADILKPVRRDFREESHDEDLDDEHTEGRNWAILLALFSFLLVQIGGIAVIVWLVFW</sequence>
<evidence type="ECO:0000313" key="3">
    <source>
        <dbReference type="EMBL" id="SCB56863.1"/>
    </source>
</evidence>
<dbReference type="EMBL" id="FMAJ01000001">
    <property type="protein sequence ID" value="SCB56863.1"/>
    <property type="molecule type" value="Genomic_DNA"/>
</dbReference>
<gene>
    <name evidence="3" type="ORF">GA0061105_101702</name>
</gene>
<evidence type="ECO:0000313" key="4">
    <source>
        <dbReference type="Proteomes" id="UP000198723"/>
    </source>
</evidence>
<dbReference type="STRING" id="1138170.GA0061105_101702"/>
<dbReference type="Proteomes" id="UP000198723">
    <property type="component" value="Unassembled WGS sequence"/>
</dbReference>
<evidence type="ECO:0000256" key="1">
    <source>
        <dbReference type="SAM" id="MobiDB-lite"/>
    </source>
</evidence>
<evidence type="ECO:0000256" key="2">
    <source>
        <dbReference type="SAM" id="Phobius"/>
    </source>
</evidence>
<feature type="transmembrane region" description="Helical" evidence="2">
    <location>
        <begin position="55"/>
        <end position="80"/>
    </location>
</feature>
<accession>A0A1C3XXA5</accession>
<keyword evidence="2" id="KW-1133">Transmembrane helix</keyword>
<proteinExistence type="predicted"/>
<keyword evidence="2" id="KW-0812">Transmembrane</keyword>
<keyword evidence="2" id="KW-0472">Membrane</keyword>
<dbReference type="AlphaFoldDB" id="A0A1C3XXA5"/>
<organism evidence="3 4">
    <name type="scientific">Rhizobium aethiopicum</name>
    <dbReference type="NCBI Taxonomy" id="1138170"/>
    <lineage>
        <taxon>Bacteria</taxon>
        <taxon>Pseudomonadati</taxon>
        <taxon>Pseudomonadota</taxon>
        <taxon>Alphaproteobacteria</taxon>
        <taxon>Hyphomicrobiales</taxon>
        <taxon>Rhizobiaceae</taxon>
        <taxon>Rhizobium/Agrobacterium group</taxon>
        <taxon>Rhizobium</taxon>
    </lineage>
</organism>
<feature type="region of interest" description="Disordered" evidence="1">
    <location>
        <begin position="1"/>
        <end position="23"/>
    </location>
</feature>
<name>A0A1C3XXA5_9HYPH</name>
<dbReference type="RefSeq" id="WP_092748011.1">
    <property type="nucleotide sequence ID" value="NZ_FMAJ01000001.1"/>
</dbReference>
<evidence type="ECO:0008006" key="5">
    <source>
        <dbReference type="Google" id="ProtNLM"/>
    </source>
</evidence>
<protein>
    <recommendedName>
        <fullName evidence="5">Transmembrane protein</fullName>
    </recommendedName>
</protein>
<reference evidence="3 4" key="1">
    <citation type="submission" date="2016-08" db="EMBL/GenBank/DDBJ databases">
        <authorList>
            <person name="Seilhamer J.J."/>
        </authorList>
    </citation>
    <scope>NUCLEOTIDE SEQUENCE [LARGE SCALE GENOMIC DNA]</scope>
    <source>
        <strain evidence="3 4">HBR26</strain>
    </source>
</reference>